<dbReference type="Pfam" id="PF00005">
    <property type="entry name" value="ABC_tran"/>
    <property type="match status" value="1"/>
</dbReference>
<evidence type="ECO:0000259" key="4">
    <source>
        <dbReference type="PROSITE" id="PS50893"/>
    </source>
</evidence>
<dbReference type="CDD" id="cd03214">
    <property type="entry name" value="ABC_Iron-Siderophores_B12_Hemin"/>
    <property type="match status" value="1"/>
</dbReference>
<dbReference type="InterPro" id="IPR027417">
    <property type="entry name" value="P-loop_NTPase"/>
</dbReference>
<evidence type="ECO:0000256" key="1">
    <source>
        <dbReference type="ARBA" id="ARBA00022448"/>
    </source>
</evidence>
<evidence type="ECO:0000313" key="6">
    <source>
        <dbReference type="Proteomes" id="UP000640052"/>
    </source>
</evidence>
<sequence>MSLSLDIEDVSWAPVLHDITLSAAPGEILGLIGPNGGGKSSLLRCVYRRQRPDRGRITVDGLDVWTAGAGEVARRVAVVTQEPPADLENSVEQVVALGRVPYLGSLGRLTIAEHDLIEDAMERCAVRALARRPYAQLSGGERQRVHLARALVQQPGLLLLDEPTNHLDLRHQVELLRLIRSLGVTVVAALHDLQLAGAACDRLAVLSGGRLVADGPPAKVVTTELLTDVYGVDAEVTHGSDGLPRINLPLARQSVPSGRVSAIMAPSPGRPVR</sequence>
<dbReference type="InterPro" id="IPR003593">
    <property type="entry name" value="AAA+_ATPase"/>
</dbReference>
<feature type="domain" description="ABC transporter" evidence="4">
    <location>
        <begin position="5"/>
        <end position="233"/>
    </location>
</feature>
<dbReference type="Proteomes" id="UP000640052">
    <property type="component" value="Unassembled WGS sequence"/>
</dbReference>
<dbReference type="InterPro" id="IPR003439">
    <property type="entry name" value="ABC_transporter-like_ATP-bd"/>
</dbReference>
<dbReference type="EMBL" id="BOOA01000011">
    <property type="protein sequence ID" value="GIH23611.1"/>
    <property type="molecule type" value="Genomic_DNA"/>
</dbReference>
<proteinExistence type="predicted"/>
<dbReference type="FunFam" id="3.40.50.300:FF:000134">
    <property type="entry name" value="Iron-enterobactin ABC transporter ATP-binding protein"/>
    <property type="match status" value="1"/>
</dbReference>
<evidence type="ECO:0000256" key="3">
    <source>
        <dbReference type="ARBA" id="ARBA00022840"/>
    </source>
</evidence>
<dbReference type="PANTHER" id="PTHR42794">
    <property type="entry name" value="HEMIN IMPORT ATP-BINDING PROTEIN HMUV"/>
    <property type="match status" value="1"/>
</dbReference>
<keyword evidence="2" id="KW-0547">Nucleotide-binding</keyword>
<dbReference type="Gene3D" id="3.40.50.300">
    <property type="entry name" value="P-loop containing nucleotide triphosphate hydrolases"/>
    <property type="match status" value="1"/>
</dbReference>
<evidence type="ECO:0000313" key="5">
    <source>
        <dbReference type="EMBL" id="GIH23611.1"/>
    </source>
</evidence>
<organism evidence="5 6">
    <name type="scientific">Acrocarpospora phusangensis</name>
    <dbReference type="NCBI Taxonomy" id="1070424"/>
    <lineage>
        <taxon>Bacteria</taxon>
        <taxon>Bacillati</taxon>
        <taxon>Actinomycetota</taxon>
        <taxon>Actinomycetes</taxon>
        <taxon>Streptosporangiales</taxon>
        <taxon>Streptosporangiaceae</taxon>
        <taxon>Acrocarpospora</taxon>
    </lineage>
</organism>
<dbReference type="SUPFAM" id="SSF52540">
    <property type="entry name" value="P-loop containing nucleoside triphosphate hydrolases"/>
    <property type="match status" value="1"/>
</dbReference>
<keyword evidence="1" id="KW-0813">Transport</keyword>
<reference evidence="5" key="1">
    <citation type="submission" date="2021-01" db="EMBL/GenBank/DDBJ databases">
        <title>Whole genome shotgun sequence of Acrocarpospora phusangensis NBRC 108782.</title>
        <authorList>
            <person name="Komaki H."/>
            <person name="Tamura T."/>
        </authorList>
    </citation>
    <scope>NUCLEOTIDE SEQUENCE</scope>
    <source>
        <strain evidence="5">NBRC 108782</strain>
    </source>
</reference>
<dbReference type="GO" id="GO:0016887">
    <property type="term" value="F:ATP hydrolysis activity"/>
    <property type="evidence" value="ECO:0007669"/>
    <property type="project" value="InterPro"/>
</dbReference>
<gene>
    <name evidence="5" type="ORF">Aph01nite_19210</name>
</gene>
<dbReference type="PANTHER" id="PTHR42794:SF2">
    <property type="entry name" value="ABC TRANSPORTER ATP-BINDING PROTEIN"/>
    <property type="match status" value="1"/>
</dbReference>
<dbReference type="GO" id="GO:0005524">
    <property type="term" value="F:ATP binding"/>
    <property type="evidence" value="ECO:0007669"/>
    <property type="project" value="UniProtKB-KW"/>
</dbReference>
<protein>
    <submittedName>
        <fullName evidence="5">ABC transporter</fullName>
    </submittedName>
</protein>
<name>A0A919UJA5_9ACTN</name>
<comment type="caution">
    <text evidence="5">The sequence shown here is derived from an EMBL/GenBank/DDBJ whole genome shotgun (WGS) entry which is preliminary data.</text>
</comment>
<evidence type="ECO:0000256" key="2">
    <source>
        <dbReference type="ARBA" id="ARBA00022741"/>
    </source>
</evidence>
<accession>A0A919UJA5</accession>
<keyword evidence="6" id="KW-1185">Reference proteome</keyword>
<keyword evidence="3" id="KW-0067">ATP-binding</keyword>
<dbReference type="SMART" id="SM00382">
    <property type="entry name" value="AAA"/>
    <property type="match status" value="1"/>
</dbReference>
<dbReference type="PROSITE" id="PS50893">
    <property type="entry name" value="ABC_TRANSPORTER_2"/>
    <property type="match status" value="1"/>
</dbReference>
<dbReference type="RefSeq" id="WP_204040397.1">
    <property type="nucleotide sequence ID" value="NZ_BOOA01000011.1"/>
</dbReference>
<dbReference type="AlphaFoldDB" id="A0A919UJA5"/>